<evidence type="ECO:0000259" key="8">
    <source>
        <dbReference type="PROSITE" id="PS50015"/>
    </source>
</evidence>
<dbReference type="EMBL" id="JQDR03004995">
    <property type="protein sequence ID" value="KAA0201808.1"/>
    <property type="molecule type" value="Genomic_DNA"/>
</dbReference>
<name>A0A6A0H7S6_HYAAZ</name>
<dbReference type="GO" id="GO:0005576">
    <property type="term" value="C:extracellular region"/>
    <property type="evidence" value="ECO:0007669"/>
    <property type="project" value="UniProtKB-SubCell"/>
</dbReference>
<keyword evidence="4" id="KW-0677">Repeat</keyword>
<evidence type="ECO:0000256" key="3">
    <source>
        <dbReference type="ARBA" id="ARBA00022729"/>
    </source>
</evidence>
<dbReference type="Gene3D" id="1.10.225.10">
    <property type="entry name" value="Saposin-like"/>
    <property type="match status" value="2"/>
</dbReference>
<dbReference type="GO" id="GO:0005764">
    <property type="term" value="C:lysosome"/>
    <property type="evidence" value="ECO:0007669"/>
    <property type="project" value="InterPro"/>
</dbReference>
<keyword evidence="6" id="KW-0325">Glycoprotein</keyword>
<accession>A0A6A0H7S6</accession>
<dbReference type="InterPro" id="IPR003119">
    <property type="entry name" value="SAP_A"/>
</dbReference>
<organism evidence="9">
    <name type="scientific">Hyalella azteca</name>
    <name type="common">Amphipod</name>
    <dbReference type="NCBI Taxonomy" id="294128"/>
    <lineage>
        <taxon>Eukaryota</taxon>
        <taxon>Metazoa</taxon>
        <taxon>Ecdysozoa</taxon>
        <taxon>Arthropoda</taxon>
        <taxon>Crustacea</taxon>
        <taxon>Multicrustacea</taxon>
        <taxon>Malacostraca</taxon>
        <taxon>Eumalacostraca</taxon>
        <taxon>Peracarida</taxon>
        <taxon>Amphipoda</taxon>
        <taxon>Senticaudata</taxon>
        <taxon>Talitrida</taxon>
        <taxon>Talitroidea</taxon>
        <taxon>Hyalellidae</taxon>
        <taxon>Hyalella</taxon>
    </lineage>
</organism>
<reference evidence="9" key="2">
    <citation type="journal article" date="2018" name="Environ. Sci. Technol.">
        <title>The Toxicogenome of Hyalella azteca: A Model for Sediment Ecotoxicology and Evolutionary Toxicology.</title>
        <authorList>
            <person name="Poynton H.C."/>
            <person name="Hasenbein S."/>
            <person name="Benoit J.B."/>
            <person name="Sepulveda M.S."/>
            <person name="Poelchau M.F."/>
            <person name="Hughes D.S.T."/>
            <person name="Murali S.C."/>
            <person name="Chen S."/>
            <person name="Glastad K.M."/>
            <person name="Goodisman M.A.D."/>
            <person name="Werren J.H."/>
            <person name="Vineis J.H."/>
            <person name="Bowen J.L."/>
            <person name="Friedrich M."/>
            <person name="Jones J."/>
            <person name="Robertson H.M."/>
            <person name="Feyereisen R."/>
            <person name="Mechler-Hickson A."/>
            <person name="Mathers N."/>
            <person name="Lee C.E."/>
            <person name="Colbourne J.K."/>
            <person name="Biales A."/>
            <person name="Johnston J.S."/>
            <person name="Wellborn G.A."/>
            <person name="Rosendale A.J."/>
            <person name="Cridge A.G."/>
            <person name="Munoz-Torres M.C."/>
            <person name="Bain P.A."/>
            <person name="Manny A.R."/>
            <person name="Major K.M."/>
            <person name="Lambert F.N."/>
            <person name="Vulpe C.D."/>
            <person name="Tuck P."/>
            <person name="Blalock B.J."/>
            <person name="Lin Y.Y."/>
            <person name="Smith M.E."/>
            <person name="Ochoa-Acuna H."/>
            <person name="Chen M.M."/>
            <person name="Childers C.P."/>
            <person name="Qu J."/>
            <person name="Dugan S."/>
            <person name="Lee S.L."/>
            <person name="Chao H."/>
            <person name="Dinh H."/>
            <person name="Han Y."/>
            <person name="Doddapaneni H."/>
            <person name="Worley K.C."/>
            <person name="Muzny D.M."/>
            <person name="Gibbs R.A."/>
            <person name="Richards S."/>
        </authorList>
    </citation>
    <scope>NUCLEOTIDE SEQUENCE</scope>
    <source>
        <strain evidence="9">HAZT.00-mixed</strain>
        <tissue evidence="9">Whole organism</tissue>
    </source>
</reference>
<reference evidence="9" key="3">
    <citation type="submission" date="2019-06" db="EMBL/GenBank/DDBJ databases">
        <authorList>
            <person name="Poynton C."/>
            <person name="Hasenbein S."/>
            <person name="Benoit J.B."/>
            <person name="Sepulveda M.S."/>
            <person name="Poelchau M.F."/>
            <person name="Murali S.C."/>
            <person name="Chen S."/>
            <person name="Glastad K.M."/>
            <person name="Werren J.H."/>
            <person name="Vineis J.H."/>
            <person name="Bowen J.L."/>
            <person name="Friedrich M."/>
            <person name="Jones J."/>
            <person name="Robertson H.M."/>
            <person name="Feyereisen R."/>
            <person name="Mechler-Hickson A."/>
            <person name="Mathers N."/>
            <person name="Lee C.E."/>
            <person name="Colbourne J.K."/>
            <person name="Biales A."/>
            <person name="Johnston J.S."/>
            <person name="Wellborn G.A."/>
            <person name="Rosendale A.J."/>
            <person name="Cridge A.G."/>
            <person name="Munoz-Torres M.C."/>
            <person name="Bain P.A."/>
            <person name="Manny A.R."/>
            <person name="Major K.M."/>
            <person name="Lambert F.N."/>
            <person name="Vulpe C.D."/>
            <person name="Tuck P."/>
            <person name="Blalock B.J."/>
            <person name="Lin Y.-Y."/>
            <person name="Smith M.E."/>
            <person name="Ochoa-Acuna H."/>
            <person name="Chen M.-J.M."/>
            <person name="Childers C.P."/>
            <person name="Qu J."/>
            <person name="Dugan S."/>
            <person name="Lee S.L."/>
            <person name="Chao H."/>
            <person name="Dinh H."/>
            <person name="Han Y."/>
            <person name="Doddapaneni H."/>
            <person name="Worley K.C."/>
            <person name="Muzny D.M."/>
            <person name="Gibbs R.A."/>
            <person name="Richards S."/>
        </authorList>
    </citation>
    <scope>NUCLEOTIDE SEQUENCE</scope>
    <source>
        <strain evidence="9">HAZT.00-mixed</strain>
        <tissue evidence="9">Whole organism</tissue>
    </source>
</reference>
<protein>
    <recommendedName>
        <fullName evidence="8">Saposin B-type domain-containing protein</fullName>
    </recommendedName>
</protein>
<keyword evidence="5" id="KW-1015">Disulfide bond</keyword>
<dbReference type="InterPro" id="IPR011001">
    <property type="entry name" value="Saposin-like"/>
</dbReference>
<dbReference type="FunFam" id="1.10.225.10:FF:000002">
    <property type="entry name" value="prosaposin isoform X2"/>
    <property type="match status" value="1"/>
</dbReference>
<evidence type="ECO:0000256" key="5">
    <source>
        <dbReference type="ARBA" id="ARBA00023157"/>
    </source>
</evidence>
<evidence type="ECO:0000256" key="2">
    <source>
        <dbReference type="ARBA" id="ARBA00022525"/>
    </source>
</evidence>
<dbReference type="PROSITE" id="PS50015">
    <property type="entry name" value="SAP_B"/>
    <property type="match status" value="1"/>
</dbReference>
<evidence type="ECO:0000256" key="1">
    <source>
        <dbReference type="ARBA" id="ARBA00004613"/>
    </source>
</evidence>
<dbReference type="InterPro" id="IPR007856">
    <property type="entry name" value="SapB_1"/>
</dbReference>
<dbReference type="Pfam" id="PF02199">
    <property type="entry name" value="SapA"/>
    <property type="match status" value="1"/>
</dbReference>
<evidence type="ECO:0000313" key="9">
    <source>
        <dbReference type="EMBL" id="KAA0201808.1"/>
    </source>
</evidence>
<dbReference type="GO" id="GO:0006665">
    <property type="term" value="P:sphingolipid metabolic process"/>
    <property type="evidence" value="ECO:0007669"/>
    <property type="project" value="InterPro"/>
</dbReference>
<dbReference type="Pfam" id="PF03489">
    <property type="entry name" value="SapB_2"/>
    <property type="match status" value="1"/>
</dbReference>
<evidence type="ECO:0000256" key="4">
    <source>
        <dbReference type="ARBA" id="ARBA00022737"/>
    </source>
</evidence>
<gene>
    <name evidence="9" type="ORF">HAZT_HAZT007157</name>
</gene>
<keyword evidence="2" id="KW-0964">Secreted</keyword>
<dbReference type="InterPro" id="IPR008373">
    <property type="entry name" value="Saposin"/>
</dbReference>
<dbReference type="Pfam" id="PF05184">
    <property type="entry name" value="SapB_1"/>
    <property type="match status" value="1"/>
</dbReference>
<dbReference type="Proteomes" id="UP000711488">
    <property type="component" value="Unassembled WGS sequence"/>
</dbReference>
<dbReference type="SUPFAM" id="SSF47862">
    <property type="entry name" value="Saposin"/>
    <property type="match status" value="1"/>
</dbReference>
<evidence type="ECO:0000256" key="6">
    <source>
        <dbReference type="ARBA" id="ARBA00023180"/>
    </source>
</evidence>
<comment type="subcellular location">
    <subcellularLocation>
        <location evidence="1">Secreted</location>
    </subcellularLocation>
</comment>
<dbReference type="PRINTS" id="PR01797">
    <property type="entry name" value="SAPOSIN"/>
</dbReference>
<dbReference type="GO" id="GO:0016020">
    <property type="term" value="C:membrane"/>
    <property type="evidence" value="ECO:0007669"/>
    <property type="project" value="GOC"/>
</dbReference>
<feature type="domain" description="Saposin B-type" evidence="8">
    <location>
        <begin position="99"/>
        <end position="181"/>
    </location>
</feature>
<dbReference type="PANTHER" id="PTHR11480">
    <property type="entry name" value="SAPOSIN-RELATED"/>
    <property type="match status" value="1"/>
</dbReference>
<proteinExistence type="predicted"/>
<dbReference type="SMART" id="SM00741">
    <property type="entry name" value="SapB"/>
    <property type="match status" value="1"/>
</dbReference>
<sequence>MSIVEIILPTRIRIGDWSLRSQAPWNHGVHLRASLLVRLSQVTQYNLFVHLQLLHLDYRQASSIFFVHLHLHDRNAKQCSAVKHCIQTVWETQKLPADNDDICGICKDMVEQARDTLQSNQTQEELKEVLEGSCHLIPLKEVAVECVELADEFIPELIETLASQMNPQVVCATAGLCNSVRVDRLLRERSPPSGNSAPGNPAPGNSAPGNSAPGNSATEIASH</sequence>
<feature type="compositionally biased region" description="Low complexity" evidence="7">
    <location>
        <begin position="191"/>
        <end position="217"/>
    </location>
</feature>
<feature type="region of interest" description="Disordered" evidence="7">
    <location>
        <begin position="188"/>
        <end position="223"/>
    </location>
</feature>
<dbReference type="InterPro" id="IPR051428">
    <property type="entry name" value="Sphingo_Act-Surfact_Prot"/>
</dbReference>
<dbReference type="InterPro" id="IPR008138">
    <property type="entry name" value="SapB_2"/>
</dbReference>
<evidence type="ECO:0000256" key="7">
    <source>
        <dbReference type="SAM" id="MobiDB-lite"/>
    </source>
</evidence>
<dbReference type="AlphaFoldDB" id="A0A6A0H7S6"/>
<comment type="caution">
    <text evidence="9">The sequence shown here is derived from an EMBL/GenBank/DDBJ whole genome shotgun (WGS) entry which is preliminary data.</text>
</comment>
<keyword evidence="3" id="KW-0732">Signal</keyword>
<dbReference type="InterPro" id="IPR008139">
    <property type="entry name" value="SaposinB_dom"/>
</dbReference>
<dbReference type="PANTHER" id="PTHR11480:SF3">
    <property type="entry name" value="BCDNA.GH08312"/>
    <property type="match status" value="1"/>
</dbReference>
<reference evidence="9" key="1">
    <citation type="submission" date="2014-08" db="EMBL/GenBank/DDBJ databases">
        <authorList>
            <person name="Murali S."/>
            <person name="Richards S."/>
            <person name="Bandaranaike D."/>
            <person name="Bellair M."/>
            <person name="Blankenburg K."/>
            <person name="Chao H."/>
            <person name="Dinh H."/>
            <person name="Doddapaneni H."/>
            <person name="Dugan-Rocha S."/>
            <person name="Elkadiri S."/>
            <person name="Gnanaolivu R."/>
            <person name="Hughes D."/>
            <person name="Lee S."/>
            <person name="Li M."/>
            <person name="Ming W."/>
            <person name="Munidasa M."/>
            <person name="Muniz J."/>
            <person name="Nguyen L."/>
            <person name="Osuji N."/>
            <person name="Pu L.-L."/>
            <person name="Puazo M."/>
            <person name="Skinner E."/>
            <person name="Qu C."/>
            <person name="Quiroz J."/>
            <person name="Raj R."/>
            <person name="Weissenberger G."/>
            <person name="Xin Y."/>
            <person name="Zou X."/>
            <person name="Han Y."/>
            <person name="Worley K."/>
            <person name="Muzny D."/>
            <person name="Gibbs R."/>
        </authorList>
    </citation>
    <scope>NUCLEOTIDE SEQUENCE</scope>
    <source>
        <strain evidence="9">HAZT.00-mixed</strain>
        <tissue evidence="9">Whole organism</tissue>
    </source>
</reference>